<evidence type="ECO:0000313" key="3">
    <source>
        <dbReference type="Proteomes" id="UP000516046"/>
    </source>
</evidence>
<name>A0A7G9WFT5_9FIRM</name>
<dbReference type="Gene3D" id="3.40.630.30">
    <property type="match status" value="2"/>
</dbReference>
<dbReference type="InterPro" id="IPR017853">
    <property type="entry name" value="GH"/>
</dbReference>
<reference evidence="2 3" key="1">
    <citation type="submission" date="2020-08" db="EMBL/GenBank/DDBJ databases">
        <authorList>
            <person name="Ren C."/>
            <person name="Gu Y."/>
            <person name="Xu Y."/>
        </authorList>
    </citation>
    <scope>NUCLEOTIDE SEQUENCE [LARGE SCALE GENOMIC DNA]</scope>
    <source>
        <strain evidence="2 3">LBM18003</strain>
    </source>
</reference>
<dbReference type="InterPro" id="IPR032280">
    <property type="entry name" value="DUF4985"/>
</dbReference>
<dbReference type="AlphaFoldDB" id="A0A7G9WFT5"/>
<dbReference type="PANTHER" id="PTHR43405:SF1">
    <property type="entry name" value="GLYCOSYL HYDROLASE DIGH"/>
    <property type="match status" value="1"/>
</dbReference>
<dbReference type="Pfam" id="PF00583">
    <property type="entry name" value="Acetyltransf_1"/>
    <property type="match status" value="1"/>
</dbReference>
<dbReference type="Gene3D" id="3.20.20.80">
    <property type="entry name" value="Glycosidases"/>
    <property type="match status" value="1"/>
</dbReference>
<dbReference type="Pfam" id="PF16373">
    <property type="entry name" value="DUF4985"/>
    <property type="match status" value="1"/>
</dbReference>
<evidence type="ECO:0000259" key="1">
    <source>
        <dbReference type="PROSITE" id="PS51186"/>
    </source>
</evidence>
<dbReference type="PANTHER" id="PTHR43405">
    <property type="entry name" value="GLYCOSYL HYDROLASE DIGH"/>
    <property type="match status" value="1"/>
</dbReference>
<accession>A0A7G9WFT5</accession>
<keyword evidence="3" id="KW-1185">Reference proteome</keyword>
<dbReference type="RefSeq" id="WP_212506617.1">
    <property type="nucleotide sequence ID" value="NZ_CP060696.1"/>
</dbReference>
<feature type="domain" description="N-acetyltransferase" evidence="1">
    <location>
        <begin position="413"/>
        <end position="576"/>
    </location>
</feature>
<protein>
    <submittedName>
        <fullName evidence="2">GNAT family N-acetyltransferase</fullName>
    </submittedName>
</protein>
<sequence>MYPEYYVWIEIQANKEAIRNPERFRSEMQKCARAGIGSVILSVKDTSGFAIYNSHLAPHYAEYDPAFEAGTDYLAQCLQILKELGMRCYVSIDVFAEGNKKHPHPEMNGLKHPDWQTTVYGLDTAGNSRLQSVTDATPLQTLGSIDDFGEVFVNPANEEVCGYALSLLDELMDNYEIDGIALDRVRYVGLSSDFGALTREKMEDFLGRPCAAWPESIYKLVSGENGLELQPGEDFGSFLEFRAQTVKHFMEQVRTHVDERNGKIRFLDYTGSWYPLYHQVGANWASSQYVPKDEYPWVDAEAYSRTGYAQLLDGLLSGFYYPEVSEAEAAANGRPAWWYSVEGSARMAAQVTKGAVPVTGGLFLQQYTDDLPAMTDAVHMCFERSSGCMLFDLSYLEENNWWPLVGMDAETVPQLSLLRREDISRLGALWGRCFPPEFAVTQNVLTERIFGDGDYCEEASFVLKKQDGTLIGAVVGKVFHEDVDIYQDAGCLSALLVEPALQGRGFGTQLFFACEKALQKNGVKKIFLGQEFSNFFSGIPAPTPEKLRFFANLGCTNNFEDHYDLTADIVHNAWIDDFDTLPFEKKFSTEQLCPVEKEALFAFLDREFPGRWALEAREQLALGGQEPYFVVMKDKAGQIQGFCHVSVTEDGYGGLGPIGIAKAVRGHSAGDYIQRQSLVHLRSLGAKEICIDWTILKDFYGKFGFQPVRTYRGSYKQVHEK</sequence>
<dbReference type="GO" id="GO:0016747">
    <property type="term" value="F:acyltransferase activity, transferring groups other than amino-acyl groups"/>
    <property type="evidence" value="ECO:0007669"/>
    <property type="project" value="InterPro"/>
</dbReference>
<keyword evidence="2" id="KW-0808">Transferase</keyword>
<dbReference type="EMBL" id="CP060696">
    <property type="protein sequence ID" value="QNO17547.1"/>
    <property type="molecule type" value="Genomic_DNA"/>
</dbReference>
<dbReference type="InterPro" id="IPR016181">
    <property type="entry name" value="Acyl_CoA_acyltransferase"/>
</dbReference>
<dbReference type="InterPro" id="IPR000182">
    <property type="entry name" value="GNAT_dom"/>
</dbReference>
<gene>
    <name evidence="2" type="ORF">H6X83_11480</name>
</gene>
<dbReference type="InterPro" id="IPR052177">
    <property type="entry name" value="Divisome_Glycosyl_Hydrolase"/>
</dbReference>
<evidence type="ECO:0000313" key="2">
    <source>
        <dbReference type="EMBL" id="QNO17547.1"/>
    </source>
</evidence>
<feature type="domain" description="N-acetyltransferase" evidence="1">
    <location>
        <begin position="587"/>
        <end position="721"/>
    </location>
</feature>
<organism evidence="2 3">
    <name type="scientific">Caproicibacterium amylolyticum</name>
    <dbReference type="NCBI Taxonomy" id="2766537"/>
    <lineage>
        <taxon>Bacteria</taxon>
        <taxon>Bacillati</taxon>
        <taxon>Bacillota</taxon>
        <taxon>Clostridia</taxon>
        <taxon>Eubacteriales</taxon>
        <taxon>Oscillospiraceae</taxon>
        <taxon>Caproicibacterium</taxon>
    </lineage>
</organism>
<dbReference type="SUPFAM" id="SSF55729">
    <property type="entry name" value="Acyl-CoA N-acyltransferases (Nat)"/>
    <property type="match status" value="2"/>
</dbReference>
<dbReference type="SUPFAM" id="SSF51445">
    <property type="entry name" value="(Trans)glycosidases"/>
    <property type="match status" value="1"/>
</dbReference>
<dbReference type="Proteomes" id="UP000516046">
    <property type="component" value="Chromosome"/>
</dbReference>
<dbReference type="CDD" id="cd04301">
    <property type="entry name" value="NAT_SF"/>
    <property type="match status" value="1"/>
</dbReference>
<proteinExistence type="predicted"/>
<dbReference type="KEGG" id="caml:H6X83_11480"/>
<dbReference type="PROSITE" id="PS51186">
    <property type="entry name" value="GNAT"/>
    <property type="match status" value="2"/>
</dbReference>